<reference evidence="3" key="1">
    <citation type="submission" date="2016-10" db="EMBL/GenBank/DDBJ databases">
        <authorList>
            <person name="Varghese N."/>
            <person name="Submissions S."/>
        </authorList>
    </citation>
    <scope>NUCLEOTIDE SEQUENCE [LARGE SCALE GENOMIC DNA]</scope>
    <source>
        <strain evidence="3">CGMCC 1.6489</strain>
    </source>
</reference>
<dbReference type="PANTHER" id="PTHR42717:SF1">
    <property type="entry name" value="IMIDAZOLONEPROPIONASE AND RELATED AMIDOHYDROLASES"/>
    <property type="match status" value="1"/>
</dbReference>
<dbReference type="EMBL" id="FOHZ01000004">
    <property type="protein sequence ID" value="SET09355.1"/>
    <property type="molecule type" value="Genomic_DNA"/>
</dbReference>
<dbReference type="Gene3D" id="3.20.20.140">
    <property type="entry name" value="Metal-dependent hydrolases"/>
    <property type="match status" value="1"/>
</dbReference>
<dbReference type="InterPro" id="IPR006680">
    <property type="entry name" value="Amidohydro-rel"/>
</dbReference>
<dbReference type="AlphaFoldDB" id="A0A1I0BSK9"/>
<evidence type="ECO:0000313" key="3">
    <source>
        <dbReference type="Proteomes" id="UP000198762"/>
    </source>
</evidence>
<dbReference type="RefSeq" id="WP_091849575.1">
    <property type="nucleotide sequence ID" value="NZ_FOHZ01000004.1"/>
</dbReference>
<dbReference type="GO" id="GO:0016810">
    <property type="term" value="F:hydrolase activity, acting on carbon-nitrogen (but not peptide) bonds"/>
    <property type="evidence" value="ECO:0007669"/>
    <property type="project" value="InterPro"/>
</dbReference>
<dbReference type="SUPFAM" id="SSF51556">
    <property type="entry name" value="Metallo-dependent hydrolases"/>
    <property type="match status" value="1"/>
</dbReference>
<dbReference type="STRING" id="430453.SAMN04487962_104129"/>
<dbReference type="InterPro" id="IPR032466">
    <property type="entry name" value="Metal_Hydrolase"/>
</dbReference>
<evidence type="ECO:0000259" key="1">
    <source>
        <dbReference type="Pfam" id="PF01979"/>
    </source>
</evidence>
<organism evidence="2 3">
    <name type="scientific">Marinobacter segnicrescens</name>
    <dbReference type="NCBI Taxonomy" id="430453"/>
    <lineage>
        <taxon>Bacteria</taxon>
        <taxon>Pseudomonadati</taxon>
        <taxon>Pseudomonadota</taxon>
        <taxon>Gammaproteobacteria</taxon>
        <taxon>Pseudomonadales</taxon>
        <taxon>Marinobacteraceae</taxon>
        <taxon>Marinobacter</taxon>
    </lineage>
</organism>
<name>A0A1I0BSK9_9GAMM</name>
<feature type="domain" description="Amidohydrolase-related" evidence="1">
    <location>
        <begin position="270"/>
        <end position="352"/>
    </location>
</feature>
<keyword evidence="3" id="KW-1185">Reference proteome</keyword>
<gene>
    <name evidence="2" type="ORF">SAMN04487962_104129</name>
</gene>
<sequence length="401" mass="43692">MPSDQDPILVLKGGRVIDPANGLDEVADVVTCGASILEVGPDAGALYPNARVKNVAGKLVTPGLIDIHTHCFTGLGDFCLPTDLMGVDSGVPIIVDAGTTSTTIFGLARKGIIDHPDTRTKIFALMDPSQIYLANKTFICHYLRIADDERNIDIEAAKEVVDANRDVIVGFKVRPTITDDPDRSPFLEAAHQIAPDLPIMIHLGSFPHTPVLETEKLLYQLRKGDIITHACRGGGGQLDAFGEPTRAFTDAYNRGVLMDIGHSAGDFHFRTARRLIERGYMPNTISTDLNVFNVDGPVYSLSTTMSKLWALDVPLHQVIAMNTINAAKAINREDQYGTLTPGRAAEVSVLDIEEQPCVLSDGHEQITAHRRLRAVGCLRNGQWYDAVHDQKSVQADIREAV</sequence>
<accession>A0A1I0BSK9</accession>
<dbReference type="Pfam" id="PF01979">
    <property type="entry name" value="Amidohydro_1"/>
    <property type="match status" value="1"/>
</dbReference>
<dbReference type="PANTHER" id="PTHR42717">
    <property type="entry name" value="DIHYDROOROTASE-RELATED"/>
    <property type="match status" value="1"/>
</dbReference>
<dbReference type="GO" id="GO:0019213">
    <property type="term" value="F:deacetylase activity"/>
    <property type="evidence" value="ECO:0007669"/>
    <property type="project" value="InterPro"/>
</dbReference>
<dbReference type="Proteomes" id="UP000198762">
    <property type="component" value="Unassembled WGS sequence"/>
</dbReference>
<evidence type="ECO:0000313" key="2">
    <source>
        <dbReference type="EMBL" id="SET09355.1"/>
    </source>
</evidence>
<dbReference type="InterPro" id="IPR020043">
    <property type="entry name" value="Deacetylase_Atu3266-like"/>
</dbReference>
<dbReference type="SUPFAM" id="SSF51338">
    <property type="entry name" value="Composite domain of metallo-dependent hydrolases"/>
    <property type="match status" value="1"/>
</dbReference>
<proteinExistence type="predicted"/>
<dbReference type="Gene3D" id="2.30.40.10">
    <property type="entry name" value="Urease, subunit C, domain 1"/>
    <property type="match status" value="1"/>
</dbReference>
<protein>
    <submittedName>
        <fullName evidence="2">Dihydroorotase</fullName>
    </submittedName>
</protein>
<dbReference type="OrthoDB" id="9766983at2"/>
<dbReference type="InterPro" id="IPR011059">
    <property type="entry name" value="Metal-dep_hydrolase_composite"/>
</dbReference>